<dbReference type="InterPro" id="IPR036255">
    <property type="entry name" value="YgfB-like_sf"/>
</dbReference>
<feature type="region of interest" description="Disordered" evidence="1">
    <location>
        <begin position="195"/>
        <end position="219"/>
    </location>
</feature>
<dbReference type="SUPFAM" id="SSF101327">
    <property type="entry name" value="YgfB-like"/>
    <property type="match status" value="1"/>
</dbReference>
<dbReference type="EMBL" id="WUML01000022">
    <property type="protein sequence ID" value="MXO02396.1"/>
    <property type="molecule type" value="Genomic_DNA"/>
</dbReference>
<sequence>MPGLSRQQKQLSKALLDLDEEAMLIEELDGFIAGLLVCPQMIPPSAWLPWVWNSADAKGEPVFESLDHANKVMGLVMAYYNDVARTLFDQPERYGPIVSIDRRNGEILWEIWIEGFEKAVKLKPEAWVPLATADIEAARAWTGLMMLADVARRDPRFSDEQIDAITATAHDKIADWVIELNDWRLANAAPAPTMTTRSNPFAAPAQKVGRNDPCPCGSGKKHKKCCGLN</sequence>
<dbReference type="InterPro" id="IPR011978">
    <property type="entry name" value="YgfB-like"/>
</dbReference>
<dbReference type="Gene3D" id="3.10.450.50">
    <property type="match status" value="1"/>
</dbReference>
<dbReference type="Proteomes" id="UP000440304">
    <property type="component" value="Unassembled WGS sequence"/>
</dbReference>
<dbReference type="RefSeq" id="WP_076443148.1">
    <property type="nucleotide sequence ID" value="NZ_CP086610.1"/>
</dbReference>
<organism evidence="2 3">
    <name type="scientific">Shinella zoogloeoides</name>
    <name type="common">Crabtreella saccharophila</name>
    <dbReference type="NCBI Taxonomy" id="352475"/>
    <lineage>
        <taxon>Bacteria</taxon>
        <taxon>Pseudomonadati</taxon>
        <taxon>Pseudomonadota</taxon>
        <taxon>Alphaproteobacteria</taxon>
        <taxon>Hyphomicrobiales</taxon>
        <taxon>Rhizobiaceae</taxon>
        <taxon>Shinella</taxon>
    </lineage>
</organism>
<evidence type="ECO:0000256" key="1">
    <source>
        <dbReference type="SAM" id="MobiDB-lite"/>
    </source>
</evidence>
<dbReference type="AlphaFoldDB" id="A0A6N8TJH9"/>
<dbReference type="Pfam" id="PF02810">
    <property type="entry name" value="SEC-C"/>
    <property type="match status" value="1"/>
</dbReference>
<name>A0A6N8TJH9_SHIZO</name>
<reference evidence="2 3" key="1">
    <citation type="submission" date="2019-12" db="EMBL/GenBank/DDBJ databases">
        <title>Shinella granuli gen. nov., sp. nov., and proposal of the reclassification of Zoogloea ramigera ATCC 19623 as Shinella zoogloeoides sp. nov.</title>
        <authorList>
            <person name="Gao J."/>
        </authorList>
    </citation>
    <scope>NUCLEOTIDE SEQUENCE [LARGE SCALE GENOMIC DNA]</scope>
    <source>
        <strain evidence="2 3">DSM 287</strain>
    </source>
</reference>
<evidence type="ECO:0000313" key="2">
    <source>
        <dbReference type="EMBL" id="MXO02396.1"/>
    </source>
</evidence>
<accession>A0A6N8TJH9</accession>
<evidence type="ECO:0000313" key="3">
    <source>
        <dbReference type="Proteomes" id="UP000440304"/>
    </source>
</evidence>
<dbReference type="OrthoDB" id="1551443at2"/>
<dbReference type="Pfam" id="PF03695">
    <property type="entry name" value="UPF0149"/>
    <property type="match status" value="1"/>
</dbReference>
<dbReference type="SUPFAM" id="SSF103642">
    <property type="entry name" value="Sec-C motif"/>
    <property type="match status" value="1"/>
</dbReference>
<gene>
    <name evidence="2" type="ORF">GR156_18935</name>
</gene>
<dbReference type="NCBIfam" id="TIGR02292">
    <property type="entry name" value="ygfB_yecA"/>
    <property type="match status" value="1"/>
</dbReference>
<protein>
    <submittedName>
        <fullName evidence="2">UPF0149 family protein</fullName>
    </submittedName>
</protein>
<dbReference type="InterPro" id="IPR004027">
    <property type="entry name" value="SEC_C_motif"/>
</dbReference>
<comment type="caution">
    <text evidence="2">The sequence shown here is derived from an EMBL/GenBank/DDBJ whole genome shotgun (WGS) entry which is preliminary data.</text>
</comment>
<proteinExistence type="predicted"/>